<name>A0ABN9QMJ1_9DINO</name>
<accession>A0ABN9QMJ1</accession>
<reference evidence="3" key="1">
    <citation type="submission" date="2023-10" db="EMBL/GenBank/DDBJ databases">
        <authorList>
            <person name="Chen Y."/>
            <person name="Shah S."/>
            <person name="Dougan E. K."/>
            <person name="Thang M."/>
            <person name="Chan C."/>
        </authorList>
    </citation>
    <scope>NUCLEOTIDE SEQUENCE [LARGE SCALE GENOMIC DNA]</scope>
</reference>
<protein>
    <submittedName>
        <fullName evidence="3">Uncharacterized protein</fullName>
    </submittedName>
</protein>
<dbReference type="Gene3D" id="2.60.40.1230">
    <property type="match status" value="1"/>
</dbReference>
<feature type="compositionally biased region" description="Basic and acidic residues" evidence="2">
    <location>
        <begin position="21"/>
        <end position="30"/>
    </location>
</feature>
<evidence type="ECO:0000313" key="4">
    <source>
        <dbReference type="Proteomes" id="UP001189429"/>
    </source>
</evidence>
<keyword evidence="4" id="KW-1185">Reference proteome</keyword>
<feature type="coiled-coil region" evidence="1">
    <location>
        <begin position="453"/>
        <end position="494"/>
    </location>
</feature>
<keyword evidence="1" id="KW-0175">Coiled coil</keyword>
<feature type="region of interest" description="Disordered" evidence="2">
    <location>
        <begin position="1"/>
        <end position="55"/>
    </location>
</feature>
<feature type="coiled-coil region" evidence="1">
    <location>
        <begin position="399"/>
        <end position="426"/>
    </location>
</feature>
<evidence type="ECO:0000313" key="3">
    <source>
        <dbReference type="EMBL" id="CAK0807330.1"/>
    </source>
</evidence>
<proteinExistence type="predicted"/>
<dbReference type="EMBL" id="CAUYUJ010003903">
    <property type="protein sequence ID" value="CAK0807330.1"/>
    <property type="molecule type" value="Genomic_DNA"/>
</dbReference>
<evidence type="ECO:0000256" key="2">
    <source>
        <dbReference type="SAM" id="MobiDB-lite"/>
    </source>
</evidence>
<feature type="region of interest" description="Disordered" evidence="2">
    <location>
        <begin position="519"/>
        <end position="566"/>
    </location>
</feature>
<dbReference type="Proteomes" id="UP001189429">
    <property type="component" value="Unassembled WGS sequence"/>
</dbReference>
<sequence length="848" mass="89800">MTSVSVPRSDSEWSHGAWPRLPRECSERSVRSSRSPRSTKTSAPSASPTSPGPLESCANLDALLRDPVGALQSLGSREGHAAFAETYALASLQAGTTALTRCKRIMRDPAEPAPAKLAAVRLLDFAMSLEGDLMAKALVSELPFFEALAKRSAEKDKKKRRPKSMFEHGVSEKEVLEVLRAVLELLDKWGRHFEETAPPEGSAAHEIAAARQRLAAKQVLLPRPASYQHIVPGVHAAVPVPTIAAADDSAVEAASISSDPFRIAVPPCGSDPGGSQVSAKGAPRATDPEKAVRFSQSTQFGTPSASPTSVSPSNASHATSRRRRREHTDHTASSFEAWGANESARSNSVPAWPEELGGGADAVEEADASATKAAKVLPSFGPFRSGPAPPSEDAPGAACDDLQRQNDALRRQLKELGGRLDRALQAEASARGPSLAAQRADDQAVCVSLRECNSRLRADLEQSRHELQRATRRAEAAEGRLAQKGELLAETKRRFCEAQGRAAELEQEASLLRAELRGAPAPRGAPAGPPWHAGTPRGPVDAPGPSLWSSSAERWRRTPRVTRPPGALAWRMPPAAHGASQQVDACFRSLLAQPQGVLYEDESVAVQLSSCAAASDHSALVFEVCVTSHAGREAQDVRFDAVEQNQLHSRLSLEPSAAHPWGSGARARGVQTGQRAMFRGRLAVAGPFDSSVHAELSYRLPGDALGVRARLRLPLAVTGLMSPKYIGSERALQAWSELASSEVAVVCCVRACLPGPGPVWSCLQVGGRLARLDGLAGGGGVGGGCSRALFAASFHQRSGQADALVLAELGDRRECRLAVRCNSQLLGRALAKVLLDVLSDDTEAPGPA</sequence>
<organism evidence="3 4">
    <name type="scientific">Prorocentrum cordatum</name>
    <dbReference type="NCBI Taxonomy" id="2364126"/>
    <lineage>
        <taxon>Eukaryota</taxon>
        <taxon>Sar</taxon>
        <taxon>Alveolata</taxon>
        <taxon>Dinophyceae</taxon>
        <taxon>Prorocentrales</taxon>
        <taxon>Prorocentraceae</taxon>
        <taxon>Prorocentrum</taxon>
    </lineage>
</organism>
<comment type="caution">
    <text evidence="3">The sequence shown here is derived from an EMBL/GenBank/DDBJ whole genome shotgun (WGS) entry which is preliminary data.</text>
</comment>
<feature type="compositionally biased region" description="Low complexity" evidence="2">
    <location>
        <begin position="302"/>
        <end position="316"/>
    </location>
</feature>
<feature type="region of interest" description="Disordered" evidence="2">
    <location>
        <begin position="264"/>
        <end position="399"/>
    </location>
</feature>
<evidence type="ECO:0000256" key="1">
    <source>
        <dbReference type="SAM" id="Coils"/>
    </source>
</evidence>
<gene>
    <name evidence="3" type="ORF">PCOR1329_LOCUS13236</name>
</gene>
<feature type="compositionally biased region" description="Low complexity" evidence="2">
    <location>
        <begin position="32"/>
        <end position="49"/>
    </location>
</feature>